<accession>A0A645FVU1</accession>
<comment type="caution">
    <text evidence="1">The sequence shown here is derived from an EMBL/GenBank/DDBJ whole genome shotgun (WGS) entry which is preliminary data.</text>
</comment>
<gene>
    <name evidence="1" type="ORF">SDC9_166002</name>
</gene>
<name>A0A645FVU1_9ZZZZ</name>
<sequence length="105" mass="11341">MDVHYGDMGQIEGIGFLRELELVQLLADHRGDLAVHDGHGVSRQPVHQPIGGLMLAELGARQCAVVDLAAVCRRSGRCAACTQGQSQRNSGCQGKPGWVLHEMRL</sequence>
<proteinExistence type="predicted"/>
<organism evidence="1">
    <name type="scientific">bioreactor metagenome</name>
    <dbReference type="NCBI Taxonomy" id="1076179"/>
    <lineage>
        <taxon>unclassified sequences</taxon>
        <taxon>metagenomes</taxon>
        <taxon>ecological metagenomes</taxon>
    </lineage>
</organism>
<dbReference type="EMBL" id="VSSQ01066016">
    <property type="protein sequence ID" value="MPN18641.1"/>
    <property type="molecule type" value="Genomic_DNA"/>
</dbReference>
<dbReference type="AlphaFoldDB" id="A0A645FVU1"/>
<reference evidence="1" key="1">
    <citation type="submission" date="2019-08" db="EMBL/GenBank/DDBJ databases">
        <authorList>
            <person name="Kucharzyk K."/>
            <person name="Murdoch R.W."/>
            <person name="Higgins S."/>
            <person name="Loffler F."/>
        </authorList>
    </citation>
    <scope>NUCLEOTIDE SEQUENCE</scope>
</reference>
<evidence type="ECO:0000313" key="1">
    <source>
        <dbReference type="EMBL" id="MPN18641.1"/>
    </source>
</evidence>
<protein>
    <submittedName>
        <fullName evidence="1">Uncharacterized protein</fullName>
    </submittedName>
</protein>